<protein>
    <recommendedName>
        <fullName evidence="4 6">Signal peptidase I</fullName>
        <ecNumber evidence="4 6">3.4.21.89</ecNumber>
    </recommendedName>
</protein>
<dbReference type="InterPro" id="IPR019533">
    <property type="entry name" value="Peptidase_S26"/>
</dbReference>
<evidence type="ECO:0000313" key="8">
    <source>
        <dbReference type="EMBL" id="TFC99965.1"/>
    </source>
</evidence>
<dbReference type="PANTHER" id="PTHR43390:SF1">
    <property type="entry name" value="CHLOROPLAST PROCESSING PEPTIDASE"/>
    <property type="match status" value="1"/>
</dbReference>
<keyword evidence="9" id="KW-1185">Reference proteome</keyword>
<comment type="subcellular location">
    <subcellularLocation>
        <location evidence="2">Cell membrane</location>
        <topology evidence="2">Single-pass type II membrane protein</topology>
    </subcellularLocation>
    <subcellularLocation>
        <location evidence="6">Membrane</location>
        <topology evidence="6">Single-pass type II membrane protein</topology>
    </subcellularLocation>
</comment>
<dbReference type="NCBIfam" id="TIGR02227">
    <property type="entry name" value="sigpep_I_bact"/>
    <property type="match status" value="1"/>
</dbReference>
<dbReference type="InterPro" id="IPR000223">
    <property type="entry name" value="Pept_S26A_signal_pept_1"/>
</dbReference>
<evidence type="ECO:0000256" key="6">
    <source>
        <dbReference type="RuleBase" id="RU362042"/>
    </source>
</evidence>
<feature type="domain" description="Peptidase S26" evidence="7">
    <location>
        <begin position="25"/>
        <end position="223"/>
    </location>
</feature>
<dbReference type="Proteomes" id="UP000297851">
    <property type="component" value="Unassembled WGS sequence"/>
</dbReference>
<dbReference type="EC" id="3.4.21.89" evidence="4 6"/>
<dbReference type="SUPFAM" id="SSF51306">
    <property type="entry name" value="LexA/Signal peptidase"/>
    <property type="match status" value="1"/>
</dbReference>
<organism evidence="8 9">
    <name type="scientific">Cryobacterium sandaracinum</name>
    <dbReference type="NCBI Taxonomy" id="1259247"/>
    <lineage>
        <taxon>Bacteria</taxon>
        <taxon>Bacillati</taxon>
        <taxon>Actinomycetota</taxon>
        <taxon>Actinomycetes</taxon>
        <taxon>Micrococcales</taxon>
        <taxon>Microbacteriaceae</taxon>
        <taxon>Cryobacterium</taxon>
    </lineage>
</organism>
<keyword evidence="6" id="KW-1133">Transmembrane helix</keyword>
<evidence type="ECO:0000256" key="5">
    <source>
        <dbReference type="ARBA" id="ARBA00022801"/>
    </source>
</evidence>
<dbReference type="PROSITE" id="PS00761">
    <property type="entry name" value="SPASE_I_3"/>
    <property type="match status" value="1"/>
</dbReference>
<keyword evidence="6" id="KW-0645">Protease</keyword>
<feature type="transmembrane region" description="Helical" evidence="6">
    <location>
        <begin position="26"/>
        <end position="49"/>
    </location>
</feature>
<dbReference type="Pfam" id="PF10502">
    <property type="entry name" value="Peptidase_S26"/>
    <property type="match status" value="1"/>
</dbReference>
<proteinExistence type="inferred from homology"/>
<evidence type="ECO:0000256" key="2">
    <source>
        <dbReference type="ARBA" id="ARBA00004401"/>
    </source>
</evidence>
<dbReference type="EMBL" id="SOGO01000038">
    <property type="protein sequence ID" value="TFC99965.1"/>
    <property type="molecule type" value="Genomic_DNA"/>
</dbReference>
<keyword evidence="6" id="KW-0812">Transmembrane</keyword>
<dbReference type="Gene3D" id="2.10.109.10">
    <property type="entry name" value="Umud Fragment, subunit A"/>
    <property type="match status" value="1"/>
</dbReference>
<dbReference type="InterPro" id="IPR019758">
    <property type="entry name" value="Pept_S26A_signal_pept_1_CS"/>
</dbReference>
<reference evidence="8 9" key="1">
    <citation type="submission" date="2019-03" db="EMBL/GenBank/DDBJ databases">
        <title>Genomics of glacier-inhabiting Cryobacterium strains.</title>
        <authorList>
            <person name="Liu Q."/>
            <person name="Xin Y.-H."/>
        </authorList>
    </citation>
    <scope>NUCLEOTIDE SEQUENCE [LARGE SCALE GENOMIC DNA]</scope>
    <source>
        <strain evidence="8 9">TMT2-16</strain>
    </source>
</reference>
<dbReference type="CDD" id="cd06530">
    <property type="entry name" value="S26_SPase_I"/>
    <property type="match status" value="1"/>
</dbReference>
<name>A0ABY2J544_9MICO</name>
<comment type="caution">
    <text evidence="8">The sequence shown here is derived from an EMBL/GenBank/DDBJ whole genome shotgun (WGS) entry which is preliminary data.</text>
</comment>
<comment type="similarity">
    <text evidence="3 6">Belongs to the peptidase S26 family.</text>
</comment>
<keyword evidence="6" id="KW-0472">Membrane</keyword>
<sequence>MRLRRDKRTQGDSNRKHGIVRFFRDLFVIFFVALLISFLIKTFLIRSFYIPSGSMENTLQVKDRIMVNELVPDLIPIARGDVVVFTDPGGWLSATEHGTVQPGNPVADGIRWFFSEVGLGAQETNDHLIKRVIGLPGDKVACCDATGHITVNDAPLSEPYLKASSGTTRSPEKYFTVTVPAVSLWVEGDNRDNSADSRLHTTTPSKGFVPITNVVGRAFVITWPVGHWSWLDNYPNTFRETGQDR</sequence>
<evidence type="ECO:0000256" key="4">
    <source>
        <dbReference type="ARBA" id="ARBA00013208"/>
    </source>
</evidence>
<accession>A0ABY2J544</accession>
<dbReference type="PRINTS" id="PR00727">
    <property type="entry name" value="LEADERPTASE"/>
</dbReference>
<evidence type="ECO:0000313" key="9">
    <source>
        <dbReference type="Proteomes" id="UP000297851"/>
    </source>
</evidence>
<keyword evidence="5 6" id="KW-0378">Hydrolase</keyword>
<evidence type="ECO:0000256" key="1">
    <source>
        <dbReference type="ARBA" id="ARBA00000677"/>
    </source>
</evidence>
<comment type="catalytic activity">
    <reaction evidence="1 6">
        <text>Cleavage of hydrophobic, N-terminal signal or leader sequences from secreted and periplasmic proteins.</text>
        <dbReference type="EC" id="3.4.21.89"/>
    </reaction>
</comment>
<gene>
    <name evidence="8" type="primary">lepB</name>
    <name evidence="8" type="ORF">E3T25_13910</name>
</gene>
<evidence type="ECO:0000256" key="3">
    <source>
        <dbReference type="ARBA" id="ARBA00009370"/>
    </source>
</evidence>
<evidence type="ECO:0000259" key="7">
    <source>
        <dbReference type="Pfam" id="PF10502"/>
    </source>
</evidence>
<dbReference type="InterPro" id="IPR036286">
    <property type="entry name" value="LexA/Signal_pep-like_sf"/>
</dbReference>
<dbReference type="GO" id="GO:0009003">
    <property type="term" value="F:signal peptidase activity"/>
    <property type="evidence" value="ECO:0007669"/>
    <property type="project" value="UniProtKB-EC"/>
</dbReference>
<dbReference type="PANTHER" id="PTHR43390">
    <property type="entry name" value="SIGNAL PEPTIDASE I"/>
    <property type="match status" value="1"/>
</dbReference>